<reference evidence="4" key="1">
    <citation type="journal article" date="2014" name="Front. Microbiol.">
        <title>High frequency of phylogenetically diverse reductive dehalogenase-homologous genes in deep subseafloor sedimentary metagenomes.</title>
        <authorList>
            <person name="Kawai M."/>
            <person name="Futagami T."/>
            <person name="Toyoda A."/>
            <person name="Takaki Y."/>
            <person name="Nishi S."/>
            <person name="Hori S."/>
            <person name="Arai W."/>
            <person name="Tsubouchi T."/>
            <person name="Morono Y."/>
            <person name="Uchiyama I."/>
            <person name="Ito T."/>
            <person name="Fujiyama A."/>
            <person name="Inagaki F."/>
            <person name="Takami H."/>
        </authorList>
    </citation>
    <scope>NUCLEOTIDE SEQUENCE</scope>
    <source>
        <strain evidence="4">Expedition CK06-06</strain>
    </source>
</reference>
<dbReference type="Gene3D" id="1.10.10.10">
    <property type="entry name" value="Winged helix-like DNA-binding domain superfamily/Winged helix DNA-binding domain"/>
    <property type="match status" value="1"/>
</dbReference>
<dbReference type="SUPFAM" id="SSF100950">
    <property type="entry name" value="NagB/RpiA/CoA transferase-like"/>
    <property type="match status" value="1"/>
</dbReference>
<keyword evidence="2" id="KW-0804">Transcription</keyword>
<protein>
    <recommendedName>
        <fullName evidence="3">HTH deoR-type domain-containing protein</fullName>
    </recommendedName>
</protein>
<keyword evidence="1" id="KW-0805">Transcription regulation</keyword>
<dbReference type="InterPro" id="IPR050313">
    <property type="entry name" value="Carb_Metab_HTH_regulators"/>
</dbReference>
<dbReference type="GO" id="GO:0003700">
    <property type="term" value="F:DNA-binding transcription factor activity"/>
    <property type="evidence" value="ECO:0007669"/>
    <property type="project" value="InterPro"/>
</dbReference>
<dbReference type="PANTHER" id="PTHR30363:SF44">
    <property type="entry name" value="AGA OPERON TRANSCRIPTIONAL REPRESSOR-RELATED"/>
    <property type="match status" value="1"/>
</dbReference>
<dbReference type="Pfam" id="PF08220">
    <property type="entry name" value="HTH_DeoR"/>
    <property type="match status" value="1"/>
</dbReference>
<dbReference type="InterPro" id="IPR014036">
    <property type="entry name" value="DeoR-like_C"/>
</dbReference>
<dbReference type="AlphaFoldDB" id="X1FL18"/>
<dbReference type="PANTHER" id="PTHR30363">
    <property type="entry name" value="HTH-TYPE TRANSCRIPTIONAL REGULATOR SRLR-RELATED"/>
    <property type="match status" value="1"/>
</dbReference>
<proteinExistence type="predicted"/>
<feature type="non-terminal residue" evidence="4">
    <location>
        <position position="218"/>
    </location>
</feature>
<sequence length="218" mass="24748">MKVIPNIRRGQILDYLSDKKAKTASLAELYDYFNISVTTLRRDIDILTKENSIRKVHGGVVLKKEIDEEPLFSRRINKLREEKRRIAKEAITRVSDRDIIFLNCGTTCMEIAELINIKKNIKAITIAPHILNKLSYLNNNNNFSGEVMCSGGILRKDPSDIFVGPRAINFFNGMRITISFFGVLSISLEEGWMVSSFFEAEITKAVLEKSEKVIGVCD</sequence>
<dbReference type="InterPro" id="IPR036390">
    <property type="entry name" value="WH_DNA-bd_sf"/>
</dbReference>
<organism evidence="4">
    <name type="scientific">marine sediment metagenome</name>
    <dbReference type="NCBI Taxonomy" id="412755"/>
    <lineage>
        <taxon>unclassified sequences</taxon>
        <taxon>metagenomes</taxon>
        <taxon>ecological metagenomes</taxon>
    </lineage>
</organism>
<dbReference type="InterPro" id="IPR001034">
    <property type="entry name" value="DeoR_HTH"/>
</dbReference>
<evidence type="ECO:0000313" key="4">
    <source>
        <dbReference type="EMBL" id="GAH33225.1"/>
    </source>
</evidence>
<comment type="caution">
    <text evidence="4">The sequence shown here is derived from an EMBL/GenBank/DDBJ whole genome shotgun (WGS) entry which is preliminary data.</text>
</comment>
<dbReference type="Pfam" id="PF00455">
    <property type="entry name" value="DeoRC"/>
    <property type="match status" value="1"/>
</dbReference>
<dbReference type="SMART" id="SM00420">
    <property type="entry name" value="HTH_DEOR"/>
    <property type="match status" value="1"/>
</dbReference>
<dbReference type="SUPFAM" id="SSF46785">
    <property type="entry name" value="Winged helix' DNA-binding domain"/>
    <property type="match status" value="1"/>
</dbReference>
<gene>
    <name evidence="4" type="ORF">S03H2_19940</name>
</gene>
<name>X1FL18_9ZZZZ</name>
<accession>X1FL18</accession>
<dbReference type="SMART" id="SM01134">
    <property type="entry name" value="DeoRC"/>
    <property type="match status" value="1"/>
</dbReference>
<evidence type="ECO:0000256" key="2">
    <source>
        <dbReference type="ARBA" id="ARBA00023163"/>
    </source>
</evidence>
<evidence type="ECO:0000259" key="3">
    <source>
        <dbReference type="PROSITE" id="PS51000"/>
    </source>
</evidence>
<dbReference type="InterPro" id="IPR037171">
    <property type="entry name" value="NagB/RpiA_transferase-like"/>
</dbReference>
<evidence type="ECO:0000256" key="1">
    <source>
        <dbReference type="ARBA" id="ARBA00023015"/>
    </source>
</evidence>
<dbReference type="EMBL" id="BARU01010459">
    <property type="protein sequence ID" value="GAH33225.1"/>
    <property type="molecule type" value="Genomic_DNA"/>
</dbReference>
<dbReference type="PRINTS" id="PR00037">
    <property type="entry name" value="HTHLACR"/>
</dbReference>
<feature type="domain" description="HTH deoR-type" evidence="3">
    <location>
        <begin position="5"/>
        <end position="62"/>
    </location>
</feature>
<dbReference type="PROSITE" id="PS51000">
    <property type="entry name" value="HTH_DEOR_2"/>
    <property type="match status" value="1"/>
</dbReference>
<dbReference type="InterPro" id="IPR036388">
    <property type="entry name" value="WH-like_DNA-bd_sf"/>
</dbReference>